<accession>A0A1F6B2X4</accession>
<evidence type="ECO:0000313" key="2">
    <source>
        <dbReference type="Proteomes" id="UP000179209"/>
    </source>
</evidence>
<sequence length="68" mass="7393">MLNIPPFLEIGKEEEIKIFLLFPDLPYADQRTGPAKSGLTKAFAPGKSGHQSRFPVLCCACNSLVQSA</sequence>
<gene>
    <name evidence="1" type="ORF">A3I51_02355</name>
</gene>
<organism evidence="1 2">
    <name type="scientific">Candidatus Gottesmanbacteria bacterium RIFCSPLOWO2_02_FULL_38_8</name>
    <dbReference type="NCBI Taxonomy" id="1798397"/>
    <lineage>
        <taxon>Bacteria</taxon>
        <taxon>Candidatus Gottesmaniibacteriota</taxon>
    </lineage>
</organism>
<comment type="caution">
    <text evidence="1">The sequence shown here is derived from an EMBL/GenBank/DDBJ whole genome shotgun (WGS) entry which is preliminary data.</text>
</comment>
<dbReference type="Proteomes" id="UP000179209">
    <property type="component" value="Unassembled WGS sequence"/>
</dbReference>
<evidence type="ECO:0000313" key="1">
    <source>
        <dbReference type="EMBL" id="OGG31280.1"/>
    </source>
</evidence>
<reference evidence="1 2" key="1">
    <citation type="journal article" date="2016" name="Nat. Commun.">
        <title>Thousands of microbial genomes shed light on interconnected biogeochemical processes in an aquifer system.</title>
        <authorList>
            <person name="Anantharaman K."/>
            <person name="Brown C.T."/>
            <person name="Hug L.A."/>
            <person name="Sharon I."/>
            <person name="Castelle C.J."/>
            <person name="Probst A.J."/>
            <person name="Thomas B.C."/>
            <person name="Singh A."/>
            <person name="Wilkins M.J."/>
            <person name="Karaoz U."/>
            <person name="Brodie E.L."/>
            <person name="Williams K.H."/>
            <person name="Hubbard S.S."/>
            <person name="Banfield J.F."/>
        </authorList>
    </citation>
    <scope>NUCLEOTIDE SEQUENCE [LARGE SCALE GENOMIC DNA]</scope>
</reference>
<proteinExistence type="predicted"/>
<dbReference type="AlphaFoldDB" id="A0A1F6B2X4"/>
<dbReference type="EMBL" id="MFKA01000067">
    <property type="protein sequence ID" value="OGG31280.1"/>
    <property type="molecule type" value="Genomic_DNA"/>
</dbReference>
<name>A0A1F6B2X4_9BACT</name>
<protein>
    <submittedName>
        <fullName evidence="1">Uncharacterized protein</fullName>
    </submittedName>
</protein>